<gene>
    <name evidence="6" type="primary">glsA</name>
    <name evidence="7" type="ORF">FZO89_00800</name>
</gene>
<dbReference type="EC" id="3.5.1.2" evidence="3 6"/>
<evidence type="ECO:0000256" key="3">
    <source>
        <dbReference type="ARBA" id="ARBA00012918"/>
    </source>
</evidence>
<feature type="binding site" evidence="6">
    <location>
        <position position="191"/>
    </location>
    <ligand>
        <name>substrate</name>
    </ligand>
</feature>
<evidence type="ECO:0000256" key="5">
    <source>
        <dbReference type="ARBA" id="ARBA00049534"/>
    </source>
</evidence>
<comment type="caution">
    <text evidence="7">The sequence shown here is derived from an EMBL/GenBank/DDBJ whole genome shotgun (WGS) entry which is preliminary data.</text>
</comment>
<keyword evidence="4 6" id="KW-0378">Hydrolase</keyword>
<evidence type="ECO:0000256" key="6">
    <source>
        <dbReference type="HAMAP-Rule" id="MF_00313"/>
    </source>
</evidence>
<dbReference type="GO" id="GO:0004359">
    <property type="term" value="F:glutaminase activity"/>
    <property type="evidence" value="ECO:0007669"/>
    <property type="project" value="UniProtKB-UniRule"/>
</dbReference>
<evidence type="ECO:0000256" key="4">
    <source>
        <dbReference type="ARBA" id="ARBA00022801"/>
    </source>
</evidence>
<organism evidence="7 8">
    <name type="scientific">Luteimonas viscosa</name>
    <dbReference type="NCBI Taxonomy" id="1132694"/>
    <lineage>
        <taxon>Bacteria</taxon>
        <taxon>Pseudomonadati</taxon>
        <taxon>Pseudomonadota</taxon>
        <taxon>Gammaproteobacteria</taxon>
        <taxon>Lysobacterales</taxon>
        <taxon>Lysobacteraceae</taxon>
        <taxon>Luteimonas</taxon>
    </lineage>
</organism>
<name>A0A5D4XLW0_9GAMM</name>
<dbReference type="PANTHER" id="PTHR12544:SF29">
    <property type="entry name" value="GLUTAMINASE"/>
    <property type="match status" value="1"/>
</dbReference>
<evidence type="ECO:0000256" key="2">
    <source>
        <dbReference type="ARBA" id="ARBA00011881"/>
    </source>
</evidence>
<dbReference type="Pfam" id="PF04960">
    <property type="entry name" value="Glutaminase"/>
    <property type="match status" value="1"/>
</dbReference>
<dbReference type="GO" id="GO:0006537">
    <property type="term" value="P:glutamate biosynthetic process"/>
    <property type="evidence" value="ECO:0007669"/>
    <property type="project" value="TreeGrafter"/>
</dbReference>
<keyword evidence="8" id="KW-1185">Reference proteome</keyword>
<feature type="binding site" evidence="6">
    <location>
        <position position="243"/>
    </location>
    <ligand>
        <name>substrate</name>
    </ligand>
</feature>
<dbReference type="InterPro" id="IPR012338">
    <property type="entry name" value="Beta-lactam/transpept-like"/>
</dbReference>
<feature type="binding site" evidence="6">
    <location>
        <position position="261"/>
    </location>
    <ligand>
        <name>substrate</name>
    </ligand>
</feature>
<dbReference type="InterPro" id="IPR036513">
    <property type="entry name" value="STAS_dom_sf"/>
</dbReference>
<dbReference type="FunFam" id="3.40.710.10:FF:000005">
    <property type="entry name" value="Glutaminase"/>
    <property type="match status" value="1"/>
</dbReference>
<feature type="binding site" evidence="6">
    <location>
        <position position="64"/>
    </location>
    <ligand>
        <name>substrate</name>
    </ligand>
</feature>
<comment type="similarity">
    <text evidence="1 6">Belongs to the glutaminase family.</text>
</comment>
<dbReference type="PANTHER" id="PTHR12544">
    <property type="entry name" value="GLUTAMINASE"/>
    <property type="match status" value="1"/>
</dbReference>
<dbReference type="HAMAP" id="MF_00313">
    <property type="entry name" value="Glutaminase"/>
    <property type="match status" value="1"/>
</dbReference>
<protein>
    <recommendedName>
        <fullName evidence="3 6">Glutaminase</fullName>
        <ecNumber evidence="3 6">3.5.1.2</ecNumber>
    </recommendedName>
</protein>
<feature type="binding site" evidence="6">
    <location>
        <position position="114"/>
    </location>
    <ligand>
        <name>substrate</name>
    </ligand>
</feature>
<dbReference type="NCBIfam" id="TIGR03814">
    <property type="entry name" value="Gln_ase"/>
    <property type="match status" value="1"/>
</dbReference>
<dbReference type="Proteomes" id="UP000324973">
    <property type="component" value="Unassembled WGS sequence"/>
</dbReference>
<dbReference type="Gene3D" id="3.30.750.24">
    <property type="entry name" value="STAS domain"/>
    <property type="match status" value="1"/>
</dbReference>
<reference evidence="7 8" key="1">
    <citation type="submission" date="2019-08" db="EMBL/GenBank/DDBJ databases">
        <title>Luteimonas viscosus sp. nov., isolated from soil of a sunflower field.</title>
        <authorList>
            <person name="Jianli Z."/>
            <person name="Ying Z."/>
        </authorList>
    </citation>
    <scope>NUCLEOTIDE SEQUENCE [LARGE SCALE GENOMIC DNA]</scope>
    <source>
        <strain evidence="7 8">XBU10</strain>
    </source>
</reference>
<dbReference type="InterPro" id="IPR015868">
    <property type="entry name" value="Glutaminase"/>
</dbReference>
<proteinExistence type="inferred from homology"/>
<comment type="subunit">
    <text evidence="2 6">Homotetramer.</text>
</comment>
<dbReference type="Gene3D" id="3.40.710.10">
    <property type="entry name" value="DD-peptidase/beta-lactamase superfamily"/>
    <property type="match status" value="1"/>
</dbReference>
<dbReference type="AlphaFoldDB" id="A0A5D4XLW0"/>
<feature type="binding site" evidence="6">
    <location>
        <position position="167"/>
    </location>
    <ligand>
        <name>substrate</name>
    </ligand>
</feature>
<evidence type="ECO:0000256" key="1">
    <source>
        <dbReference type="ARBA" id="ARBA00011076"/>
    </source>
</evidence>
<dbReference type="EMBL" id="VTFT01000001">
    <property type="protein sequence ID" value="TYT24933.1"/>
    <property type="molecule type" value="Genomic_DNA"/>
</dbReference>
<evidence type="ECO:0000313" key="8">
    <source>
        <dbReference type="Proteomes" id="UP000324973"/>
    </source>
</evidence>
<dbReference type="SUPFAM" id="SSF56601">
    <property type="entry name" value="beta-lactamase/transpeptidase-like"/>
    <property type="match status" value="1"/>
</dbReference>
<dbReference type="OrthoDB" id="9788822at2"/>
<sequence length="459" mass="48002">MRSPVPDYLADVLDAVRSIDDGAPADYIEVLANADTSRLAVALATVDGEVYAAGDSDVAFSIQSISKPFAYAAAIEDVGLDAVLARIGVEPSGDAFNELSLEDGTHRPMNPMINAGALATHALVAGPEASGPQRVERLRALMSAMAGRELGYDEAVYEAELRDAHRNRGLAHMLRAGGIIDAEPETIVDGYVRQCAVDVTVRDLALMAATLANAGVQPLTGRQVIDRAGVRQVLSVMTTCGMYDAAGDWVSNVGIPAKSGVAGGIIGALPGQLGLAVFSPKLDAHGNSARGVAVCERLSRDMGLHMMDVSQIGRAVVRKLVVTLAGGKGRTGDAIVPVYELRGAVRFGGAELLTRALAHDLGEANDAGGGRHREATAVILSLLHTHSLNDVATRMLLENLRRLHAGRRAVVLVDPDGVLDLTSLDPAQRPRVVATDAEAQVVVGGDACRVVASQEDTSR</sequence>
<evidence type="ECO:0000313" key="7">
    <source>
        <dbReference type="EMBL" id="TYT24933.1"/>
    </source>
</evidence>
<feature type="binding site" evidence="6">
    <location>
        <position position="160"/>
    </location>
    <ligand>
        <name>substrate</name>
    </ligand>
</feature>
<dbReference type="RefSeq" id="WP_149101483.1">
    <property type="nucleotide sequence ID" value="NZ_VTFT01000001.1"/>
</dbReference>
<dbReference type="GO" id="GO:0006543">
    <property type="term" value="P:L-glutamine catabolic process"/>
    <property type="evidence" value="ECO:0007669"/>
    <property type="project" value="TreeGrafter"/>
</dbReference>
<keyword evidence="6" id="KW-0007">Acetylation</keyword>
<dbReference type="NCBIfam" id="NF002134">
    <property type="entry name" value="PRK00971.1-4"/>
    <property type="match status" value="1"/>
</dbReference>
<comment type="catalytic activity">
    <reaction evidence="5 6">
        <text>L-glutamine + H2O = L-glutamate + NH4(+)</text>
        <dbReference type="Rhea" id="RHEA:15889"/>
        <dbReference type="ChEBI" id="CHEBI:15377"/>
        <dbReference type="ChEBI" id="CHEBI:28938"/>
        <dbReference type="ChEBI" id="CHEBI:29985"/>
        <dbReference type="ChEBI" id="CHEBI:58359"/>
        <dbReference type="EC" id="3.5.1.2"/>
    </reaction>
</comment>
<accession>A0A5D4XLW0</accession>